<keyword evidence="3" id="KW-1185">Reference proteome</keyword>
<evidence type="ECO:0000256" key="1">
    <source>
        <dbReference type="SAM" id="MobiDB-lite"/>
    </source>
</evidence>
<name>A0A6G1GS82_9PEZI</name>
<dbReference type="OrthoDB" id="5383338at2759"/>
<organism evidence="2 3">
    <name type="scientific">Aulographum hederae CBS 113979</name>
    <dbReference type="NCBI Taxonomy" id="1176131"/>
    <lineage>
        <taxon>Eukaryota</taxon>
        <taxon>Fungi</taxon>
        <taxon>Dikarya</taxon>
        <taxon>Ascomycota</taxon>
        <taxon>Pezizomycotina</taxon>
        <taxon>Dothideomycetes</taxon>
        <taxon>Pleosporomycetidae</taxon>
        <taxon>Aulographales</taxon>
        <taxon>Aulographaceae</taxon>
    </lineage>
</organism>
<feature type="region of interest" description="Disordered" evidence="1">
    <location>
        <begin position="477"/>
        <end position="504"/>
    </location>
</feature>
<sequence length="934" mass="102402">MASRPSLQLFPPDRPFLNPEPERKSKRKDSHQQPAKPVVPRITIEQSKSSDFHELITCIQVDSDSSKPVAPAPQKIEPQTVPSQQAKPSFDASRPRPSFDAPQRSRTVSPVNNMGVLSDSPMSTYQLQMVSPVDEVKPNEISPIYRPSAPVQGPFTPDSAKDGQAAAAVFHQSRPMASIITPDSATAPRAPSPVHRRPSQKTRPPIAVAATRGHSPRPAQTRGMSPVYPPRNQSLPQDQHRTGMSPVYQSPQQVAPSRSNSRAGKTPMYQNPNTISPSRSNSIQIKRSPTPNHSQHTSPQMAAPDRANMSPVYPPRAHTTSPVETARHMGMSPTRSPSPQTFSSPISSPERRRVASPALSESATLVRSNSQGSPVSPGDVPIRSMFPQFNPSVPLSQQQYRPNPINVNPIPREQISKAPYSPEAHMEPIFSSPDDLPDLWEAANGTLPTSQSPHKYALQMHQSIPTAKADRDQKAVFGTHPTAPFYSLRQSDTYPEEDPEYETPPPDHELLIFRHHPQRPDILPIAHMHLTPPPPPSLSTYRAPQLYFGQDGMAQGLEDPVHPITTITPTLAALAALSQTANSPIASSIARFDPEAKSPAAARLAQQVVRDATDRESSTLYWHRTSPKDGNYSLLHPDLGTFDIVVEGVVGSGFDIAEFNDAGKKKTAKGAAIPYASPPKPATAAIRILNPFTTMSPLLQGELPESAEKAQRRRDEETERVLVELSLKDGRLDVNARAIQALGNSYLVDVVVAAVFAVVVAESRRGVDLGLVFEGPPVQVQRGKKLKPKPAPKTKGKKSKSLGMGMRKGVQETPNQFQSPTPQAQFPFQPSPPFQPQSQFQSSHQQQHQQQQRPIGTSFRDGQMDIESQQPYQPHQEEEFPKVVRGILGLVGLGVRTVVWILEFGIRLLGRIVMGLVRRAEARAVREREEVGVV</sequence>
<proteinExistence type="predicted"/>
<dbReference type="EMBL" id="ML977173">
    <property type="protein sequence ID" value="KAF1983609.1"/>
    <property type="molecule type" value="Genomic_DNA"/>
</dbReference>
<feature type="region of interest" description="Disordered" evidence="1">
    <location>
        <begin position="179"/>
        <end position="399"/>
    </location>
</feature>
<feature type="compositionally biased region" description="Low complexity" evidence="1">
    <location>
        <begin position="816"/>
        <end position="828"/>
    </location>
</feature>
<gene>
    <name evidence="2" type="ORF">K402DRAFT_423486</name>
</gene>
<evidence type="ECO:0000313" key="3">
    <source>
        <dbReference type="Proteomes" id="UP000800041"/>
    </source>
</evidence>
<feature type="region of interest" description="Disordered" evidence="1">
    <location>
        <begin position="63"/>
        <end position="119"/>
    </location>
</feature>
<feature type="compositionally biased region" description="Polar residues" evidence="1">
    <location>
        <begin position="387"/>
        <end position="399"/>
    </location>
</feature>
<feature type="compositionally biased region" description="Polar residues" evidence="1">
    <location>
        <begin position="359"/>
        <end position="374"/>
    </location>
</feature>
<dbReference type="Proteomes" id="UP000800041">
    <property type="component" value="Unassembled WGS sequence"/>
</dbReference>
<dbReference type="AlphaFoldDB" id="A0A6G1GS82"/>
<evidence type="ECO:0000313" key="2">
    <source>
        <dbReference type="EMBL" id="KAF1983609.1"/>
    </source>
</evidence>
<feature type="region of interest" description="Disordered" evidence="1">
    <location>
        <begin position="781"/>
        <end position="856"/>
    </location>
</feature>
<feature type="compositionally biased region" description="Basic residues" evidence="1">
    <location>
        <begin position="782"/>
        <end position="800"/>
    </location>
</feature>
<accession>A0A6G1GS82</accession>
<feature type="compositionally biased region" description="Low complexity" evidence="1">
    <location>
        <begin position="836"/>
        <end position="852"/>
    </location>
</feature>
<feature type="compositionally biased region" description="Polar residues" evidence="1">
    <location>
        <begin position="333"/>
        <end position="347"/>
    </location>
</feature>
<protein>
    <submittedName>
        <fullName evidence="2">Uncharacterized protein</fullName>
    </submittedName>
</protein>
<feature type="region of interest" description="Disordered" evidence="1">
    <location>
        <begin position="1"/>
        <end position="46"/>
    </location>
</feature>
<feature type="compositionally biased region" description="Polar residues" evidence="1">
    <location>
        <begin position="247"/>
        <end position="300"/>
    </location>
</feature>
<reference evidence="2" key="1">
    <citation type="journal article" date="2020" name="Stud. Mycol.">
        <title>101 Dothideomycetes genomes: a test case for predicting lifestyles and emergence of pathogens.</title>
        <authorList>
            <person name="Haridas S."/>
            <person name="Albert R."/>
            <person name="Binder M."/>
            <person name="Bloem J."/>
            <person name="Labutti K."/>
            <person name="Salamov A."/>
            <person name="Andreopoulos B."/>
            <person name="Baker S."/>
            <person name="Barry K."/>
            <person name="Bills G."/>
            <person name="Bluhm B."/>
            <person name="Cannon C."/>
            <person name="Castanera R."/>
            <person name="Culley D."/>
            <person name="Daum C."/>
            <person name="Ezra D."/>
            <person name="Gonzalez J."/>
            <person name="Henrissat B."/>
            <person name="Kuo A."/>
            <person name="Liang C."/>
            <person name="Lipzen A."/>
            <person name="Lutzoni F."/>
            <person name="Magnuson J."/>
            <person name="Mondo S."/>
            <person name="Nolan M."/>
            <person name="Ohm R."/>
            <person name="Pangilinan J."/>
            <person name="Park H.-J."/>
            <person name="Ramirez L."/>
            <person name="Alfaro M."/>
            <person name="Sun H."/>
            <person name="Tritt A."/>
            <person name="Yoshinaga Y."/>
            <person name="Zwiers L.-H."/>
            <person name="Turgeon B."/>
            <person name="Goodwin S."/>
            <person name="Spatafora J."/>
            <person name="Crous P."/>
            <person name="Grigoriev I."/>
        </authorList>
    </citation>
    <scope>NUCLEOTIDE SEQUENCE</scope>
    <source>
        <strain evidence="2">CBS 113979</strain>
    </source>
</reference>
<feature type="region of interest" description="Disordered" evidence="1">
    <location>
        <begin position="138"/>
        <end position="164"/>
    </location>
</feature>